<keyword evidence="3" id="KW-1185">Reference proteome</keyword>
<dbReference type="Proteomes" id="UP000650467">
    <property type="component" value="Unassembled WGS sequence"/>
</dbReference>
<organism evidence="2 3">
    <name type="scientific">Chlamydomonas incerta</name>
    <dbReference type="NCBI Taxonomy" id="51695"/>
    <lineage>
        <taxon>Eukaryota</taxon>
        <taxon>Viridiplantae</taxon>
        <taxon>Chlorophyta</taxon>
        <taxon>core chlorophytes</taxon>
        <taxon>Chlorophyceae</taxon>
        <taxon>CS clade</taxon>
        <taxon>Chlamydomonadales</taxon>
        <taxon>Chlamydomonadaceae</taxon>
        <taxon>Chlamydomonas</taxon>
    </lineage>
</organism>
<evidence type="ECO:0000313" key="2">
    <source>
        <dbReference type="EMBL" id="KAG2426484.1"/>
    </source>
</evidence>
<dbReference type="EMBL" id="JAEHOC010000047">
    <property type="protein sequence ID" value="KAG2426484.1"/>
    <property type="molecule type" value="Genomic_DNA"/>
</dbReference>
<name>A0A835SQN5_CHLIN</name>
<keyword evidence="1" id="KW-0732">Signal</keyword>
<proteinExistence type="predicted"/>
<feature type="signal peptide" evidence="1">
    <location>
        <begin position="1"/>
        <end position="27"/>
    </location>
</feature>
<evidence type="ECO:0000313" key="3">
    <source>
        <dbReference type="Proteomes" id="UP000650467"/>
    </source>
</evidence>
<dbReference type="AlphaFoldDB" id="A0A835SQN5"/>
<sequence length="567" mass="59296">MGRQTLSASALAVVATLLALSAATANARKTGATFAKRQLLGVVSTDVCPAQQPSNYCNYFFDNCATLTCSGNVVTLTLFNQGSGSNTGACKDSGPYSWAACLKAGGTGAACGSQTSAQCSGTSTFKSPNGYYCNDAQTTSWTVADGTTQVGVQVHDGWFGSDHTASTPSYPLTSPLDGFGTSTCPLTNNDNGCYAGNNGCTVCVMTGTGIPNADCSPCSVISSCFTEKPAGSFQNGGTALSFLTTSGCTYVKTDGTYTQVDPVLGTLTFFKYPTTGGASSTYPYLNQYFAAATSVGAAVSVACYTDASLTTVAKYVMVQRVATAGDNYDCLTCKWYSRFTITVPAGSAGAGTNCRCSTDTAWAFPLKSTLNSFTATQKTLLDNIPLGSPYPSNSVYWYTRQDVGNAWGGFFRFAPVSGKVSTSTVYTFDMCAGCAFNQIGDKGFIMGRLTFNFTTTNGTTSSMMFWTPSVGATTASSVLQVYQSYLSPPTFSPGQFNKFDTISAVTTPFTYGTSWRVTSMVTGTAVSVNTGTFNVPSTMTTNTPNGVYVAVHMTVNGYYCDGTPPMN</sequence>
<comment type="caution">
    <text evidence="2">The sequence shown here is derived from an EMBL/GenBank/DDBJ whole genome shotgun (WGS) entry which is preliminary data.</text>
</comment>
<evidence type="ECO:0000256" key="1">
    <source>
        <dbReference type="SAM" id="SignalP"/>
    </source>
</evidence>
<dbReference type="OrthoDB" id="543833at2759"/>
<protein>
    <submittedName>
        <fullName evidence="2">Uncharacterized protein</fullName>
    </submittedName>
</protein>
<accession>A0A835SQN5</accession>
<reference evidence="2" key="1">
    <citation type="journal article" date="2020" name="bioRxiv">
        <title>Comparative genomics of Chlamydomonas.</title>
        <authorList>
            <person name="Craig R.J."/>
            <person name="Hasan A.R."/>
            <person name="Ness R.W."/>
            <person name="Keightley P.D."/>
        </authorList>
    </citation>
    <scope>NUCLEOTIDE SEQUENCE</scope>
    <source>
        <strain evidence="2">SAG 7.73</strain>
    </source>
</reference>
<feature type="chain" id="PRO_5032565943" evidence="1">
    <location>
        <begin position="28"/>
        <end position="567"/>
    </location>
</feature>
<gene>
    <name evidence="2" type="ORF">HXX76_011713</name>
</gene>